<dbReference type="AlphaFoldDB" id="A0A2T1BYW3"/>
<feature type="transmembrane region" description="Helical" evidence="1">
    <location>
        <begin position="225"/>
        <end position="241"/>
    </location>
</feature>
<sequence length="242" mass="27069">MNNLNFILTLGLLFLDLSVGKFYWLKQIPERHWLSFGGGVAIAYVFIDILPSLQQAEMAIERSGEAIAISMMHQVYLLALIGLIIFYGLEMLAEMQSPKMKEAAINKKLPIPTVFWLHIGFSAISNALFSYLLNHTASTVECLLLFVAVAFQYTINDRNLRQHNPRGYDKIGRWLLAGAILTGWGLRLVIPMGEVAIALLKAFLAGGLILNVLKRELPDRSESCFWSFICGAGFYSSILLLL</sequence>
<proteinExistence type="predicted"/>
<dbReference type="OrthoDB" id="21325at2"/>
<dbReference type="Proteomes" id="UP000238762">
    <property type="component" value="Unassembled WGS sequence"/>
</dbReference>
<feature type="transmembrane region" description="Helical" evidence="1">
    <location>
        <begin position="6"/>
        <end position="24"/>
    </location>
</feature>
<protein>
    <submittedName>
        <fullName evidence="2">Uncharacterized protein</fullName>
    </submittedName>
</protein>
<evidence type="ECO:0000313" key="2">
    <source>
        <dbReference type="EMBL" id="PSB01225.1"/>
    </source>
</evidence>
<keyword evidence="1" id="KW-1133">Transmembrane helix</keyword>
<keyword evidence="1" id="KW-0812">Transmembrane</keyword>
<dbReference type="RefSeq" id="WP_106290461.1">
    <property type="nucleotide sequence ID" value="NZ_CAWNTC010000155.1"/>
</dbReference>
<accession>A0A2T1BYW3</accession>
<feature type="transmembrane region" description="Helical" evidence="1">
    <location>
        <begin position="135"/>
        <end position="153"/>
    </location>
</feature>
<feature type="transmembrane region" description="Helical" evidence="1">
    <location>
        <begin position="66"/>
        <end position="89"/>
    </location>
</feature>
<evidence type="ECO:0000313" key="3">
    <source>
        <dbReference type="Proteomes" id="UP000238762"/>
    </source>
</evidence>
<comment type="caution">
    <text evidence="2">The sequence shown here is derived from an EMBL/GenBank/DDBJ whole genome shotgun (WGS) entry which is preliminary data.</text>
</comment>
<feature type="transmembrane region" description="Helical" evidence="1">
    <location>
        <begin position="174"/>
        <end position="190"/>
    </location>
</feature>
<reference evidence="2 3" key="1">
    <citation type="submission" date="2018-02" db="EMBL/GenBank/DDBJ databases">
        <authorList>
            <person name="Cohen D.B."/>
            <person name="Kent A.D."/>
        </authorList>
    </citation>
    <scope>NUCLEOTIDE SEQUENCE [LARGE SCALE GENOMIC DNA]</scope>
    <source>
        <strain evidence="2 3">CCAP 1448/3</strain>
    </source>
</reference>
<keyword evidence="1" id="KW-0472">Membrane</keyword>
<feature type="transmembrane region" description="Helical" evidence="1">
    <location>
        <begin position="109"/>
        <end position="129"/>
    </location>
</feature>
<feature type="transmembrane region" description="Helical" evidence="1">
    <location>
        <begin position="196"/>
        <end position="213"/>
    </location>
</feature>
<feature type="transmembrane region" description="Helical" evidence="1">
    <location>
        <begin position="33"/>
        <end position="54"/>
    </location>
</feature>
<name>A0A2T1BYW3_9CYAN</name>
<dbReference type="EMBL" id="PVWJ01000122">
    <property type="protein sequence ID" value="PSB01225.1"/>
    <property type="molecule type" value="Genomic_DNA"/>
</dbReference>
<keyword evidence="3" id="KW-1185">Reference proteome</keyword>
<organism evidence="2 3">
    <name type="scientific">Merismopedia glauca CCAP 1448/3</name>
    <dbReference type="NCBI Taxonomy" id="1296344"/>
    <lineage>
        <taxon>Bacteria</taxon>
        <taxon>Bacillati</taxon>
        <taxon>Cyanobacteriota</taxon>
        <taxon>Cyanophyceae</taxon>
        <taxon>Synechococcales</taxon>
        <taxon>Merismopediaceae</taxon>
        <taxon>Merismopedia</taxon>
    </lineage>
</organism>
<evidence type="ECO:0000256" key="1">
    <source>
        <dbReference type="SAM" id="Phobius"/>
    </source>
</evidence>
<gene>
    <name evidence="2" type="ORF">C7B64_19435</name>
</gene>
<reference evidence="2 3" key="2">
    <citation type="submission" date="2018-03" db="EMBL/GenBank/DDBJ databases">
        <title>The ancient ancestry and fast evolution of plastids.</title>
        <authorList>
            <person name="Moore K.R."/>
            <person name="Magnabosco C."/>
            <person name="Momper L."/>
            <person name="Gold D.A."/>
            <person name="Bosak T."/>
            <person name="Fournier G.P."/>
        </authorList>
    </citation>
    <scope>NUCLEOTIDE SEQUENCE [LARGE SCALE GENOMIC DNA]</scope>
    <source>
        <strain evidence="2 3">CCAP 1448/3</strain>
    </source>
</reference>